<dbReference type="EMBL" id="CP001133">
    <property type="protein sequence ID" value="ACH63885.1"/>
    <property type="molecule type" value="Genomic_DNA"/>
</dbReference>
<reference evidence="1 2" key="2">
    <citation type="journal article" date="2009" name="Nature">
        <title>A single regulatory gene is sufficient to alter bacterial host range.</title>
        <authorList>
            <person name="Mandel M.J."/>
            <person name="Wollenberg M.S."/>
            <person name="Stabb E.V."/>
            <person name="Visick K.L."/>
            <person name="Ruby E.G."/>
        </authorList>
    </citation>
    <scope>NUCLEOTIDE SEQUENCE [LARGE SCALE GENOMIC DNA]</scope>
    <source>
        <strain evidence="1 2">MJ11</strain>
    </source>
</reference>
<protein>
    <submittedName>
        <fullName evidence="1">Uncharacterized protein</fullName>
    </submittedName>
</protein>
<dbReference type="AlphaFoldDB" id="B5EUJ1"/>
<reference evidence="2" key="1">
    <citation type="submission" date="2008-08" db="EMBL/GenBank/DDBJ databases">
        <title>Complete sequence of Vibrio fischeri strain MJ11.</title>
        <authorList>
            <person name="Mandel M.J."/>
            <person name="Stabb E.V."/>
            <person name="Ruby E.G."/>
            <person name="Ferriera S."/>
            <person name="Johnson J."/>
            <person name="Kravitz S."/>
            <person name="Beeson K."/>
            <person name="Sutton G."/>
            <person name="Rogers Y.-H."/>
            <person name="Friedman R."/>
            <person name="Frazier M."/>
            <person name="Venter J.C."/>
        </authorList>
    </citation>
    <scope>NUCLEOTIDE SEQUENCE [LARGE SCALE GENOMIC DNA]</scope>
    <source>
        <strain evidence="2">MJ11</strain>
    </source>
</reference>
<evidence type="ECO:0000313" key="2">
    <source>
        <dbReference type="Proteomes" id="UP000001857"/>
    </source>
</evidence>
<evidence type="ECO:0000313" key="1">
    <source>
        <dbReference type="EMBL" id="ACH63885.1"/>
    </source>
</evidence>
<dbReference type="HOGENOM" id="CLU_1081615_0_0_6"/>
<accession>B5EUJ1</accession>
<dbReference type="Proteomes" id="UP000001857">
    <property type="component" value="Chromosome II"/>
</dbReference>
<dbReference type="RefSeq" id="WP_012535051.1">
    <property type="nucleotide sequence ID" value="NC_011186.1"/>
</dbReference>
<dbReference type="KEGG" id="vfm:VFMJ11_A0810"/>
<gene>
    <name evidence="1" type="ordered locus">VFMJ11_A0810</name>
</gene>
<organism evidence="1 2">
    <name type="scientific">Aliivibrio fischeri (strain MJ11)</name>
    <name type="common">Vibrio fischeri</name>
    <dbReference type="NCBI Taxonomy" id="388396"/>
    <lineage>
        <taxon>Bacteria</taxon>
        <taxon>Pseudomonadati</taxon>
        <taxon>Pseudomonadota</taxon>
        <taxon>Gammaproteobacteria</taxon>
        <taxon>Vibrionales</taxon>
        <taxon>Vibrionaceae</taxon>
        <taxon>Aliivibrio</taxon>
    </lineage>
</organism>
<sequence>MSIVKKTRPSLKDGKKIEKHFLTTKISCPITSHHLISFNLFDKVSSRRKKQINDHKYNRDAHENLILIPSKDKVLAKRVACYYGLPWHSSGHTGKNIINHWSNTKTERLERKAANLKTEKNVDPFAPSNIQSKGNALTKEELQMYNKDIKKLKKTSGYHKVVASLFFTVLKKLKCNQTNVEYQGHLERLSLDICEYISYFELLLSNPGYDFSPNQVGCQEEHCNGRTHKTENEAWPSKEDVNFELKINQRLKLVSEI</sequence>
<name>B5EUJ1_ALIFM</name>
<proteinExistence type="predicted"/>